<organism evidence="2 3">
    <name type="scientific">Clostridium estertheticum</name>
    <dbReference type="NCBI Taxonomy" id="238834"/>
    <lineage>
        <taxon>Bacteria</taxon>
        <taxon>Bacillati</taxon>
        <taxon>Bacillota</taxon>
        <taxon>Clostridia</taxon>
        <taxon>Eubacteriales</taxon>
        <taxon>Clostridiaceae</taxon>
        <taxon>Clostridium</taxon>
    </lineage>
</organism>
<dbReference type="Proteomes" id="UP000342249">
    <property type="component" value="Unassembled WGS sequence"/>
</dbReference>
<evidence type="ECO:0000313" key="3">
    <source>
        <dbReference type="Proteomes" id="UP000342249"/>
    </source>
</evidence>
<dbReference type="RefSeq" id="WP_152753462.1">
    <property type="nucleotide sequence ID" value="NZ_JAHLDO010000003.1"/>
</dbReference>
<keyword evidence="1" id="KW-0812">Transmembrane</keyword>
<comment type="caution">
    <text evidence="2">The sequence shown here is derived from an EMBL/GenBank/DDBJ whole genome shotgun (WGS) entry which is preliminary data.</text>
</comment>
<feature type="transmembrane region" description="Helical" evidence="1">
    <location>
        <begin position="135"/>
        <end position="156"/>
    </location>
</feature>
<gene>
    <name evidence="2" type="ORF">E4V82_18585</name>
</gene>
<name>A0A5N7ISZ5_9CLOT</name>
<sequence length="213" mass="24480">MKIYFLLLVIMILLLYEGIICSLYYVPRKIKIISFVALILMTIRYITLIILLIVKDQNHLYMLKPLVYTNFLCIPICGIISVFIFVRKNTIKLRKIILISGVLCLGYCIVIYNSSANTAISNLYGYTIKLQLENYFYYTSLIINSILIIMGINLFNTRYSNKLGSLLIVISASITLISVLLTSINTSFNFLLLGDISWILTMDYALNKVKRHM</sequence>
<feature type="transmembrane region" description="Helical" evidence="1">
    <location>
        <begin position="66"/>
        <end position="85"/>
    </location>
</feature>
<accession>A0A5N7ISZ5</accession>
<keyword evidence="1" id="KW-0472">Membrane</keyword>
<feature type="transmembrane region" description="Helical" evidence="1">
    <location>
        <begin position="97"/>
        <end position="115"/>
    </location>
</feature>
<feature type="transmembrane region" description="Helical" evidence="1">
    <location>
        <begin position="6"/>
        <end position="26"/>
    </location>
</feature>
<evidence type="ECO:0000313" key="2">
    <source>
        <dbReference type="EMBL" id="MPQ64098.1"/>
    </source>
</evidence>
<evidence type="ECO:0008006" key="4">
    <source>
        <dbReference type="Google" id="ProtNLM"/>
    </source>
</evidence>
<keyword evidence="1" id="KW-1133">Transmembrane helix</keyword>
<reference evidence="2 3" key="1">
    <citation type="journal article" date="2019" name="Lett. Appl. Microbiol.">
        <title>A case of 'blown pack' spoilage of vacuum-packaged pork likely associated with Clostridium estertheticum in Canada.</title>
        <authorList>
            <person name="Zhang P."/>
            <person name="Ward P."/>
            <person name="McMullen L.M."/>
            <person name="Yang X."/>
        </authorList>
    </citation>
    <scope>NUCLEOTIDE SEQUENCE [LARGE SCALE GENOMIC DNA]</scope>
    <source>
        <strain evidence="2 3">MA19</strain>
    </source>
</reference>
<feature type="transmembrane region" description="Helical" evidence="1">
    <location>
        <begin position="163"/>
        <end position="181"/>
    </location>
</feature>
<dbReference type="EMBL" id="SPSF01000044">
    <property type="protein sequence ID" value="MPQ64098.1"/>
    <property type="molecule type" value="Genomic_DNA"/>
</dbReference>
<evidence type="ECO:0000256" key="1">
    <source>
        <dbReference type="SAM" id="Phobius"/>
    </source>
</evidence>
<proteinExistence type="predicted"/>
<protein>
    <recommendedName>
        <fullName evidence="4">Histidine kinase N-terminal 7TM region domain-containing protein</fullName>
    </recommendedName>
</protein>
<dbReference type="AlphaFoldDB" id="A0A5N7ISZ5"/>
<feature type="transmembrane region" description="Helical" evidence="1">
    <location>
        <begin position="33"/>
        <end position="54"/>
    </location>
</feature>